<sequence length="106" mass="12607">MFKEGLPVTLKFGENERNNKRYKTSDTDTNYTLNRNHPVMFLILLYQHNHQRSQSSSQCIVEFQCDTNKNRKGNATAYHHDTGKWDKKQNKTYRRTKQIRLNSVIS</sequence>
<keyword evidence="2" id="KW-1185">Reference proteome</keyword>
<reference evidence="2" key="1">
    <citation type="submission" date="2016-10" db="EMBL/GenBank/DDBJ databases">
        <authorList>
            <person name="Varghese N."/>
            <person name="Submissions S."/>
        </authorList>
    </citation>
    <scope>NUCLEOTIDE SEQUENCE [LARGE SCALE GENOMIC DNA]</scope>
    <source>
        <strain evidence="2">DSM 19482</strain>
    </source>
</reference>
<accession>A0A1U7PX88</accession>
<evidence type="ECO:0000313" key="1">
    <source>
        <dbReference type="EMBL" id="SIT98166.1"/>
    </source>
</evidence>
<gene>
    <name evidence="1" type="ORF">SAMN05660493_02902</name>
</gene>
<dbReference type="Proteomes" id="UP000187261">
    <property type="component" value="Unassembled WGS sequence"/>
</dbReference>
<dbReference type="EMBL" id="FTPU01000043">
    <property type="protein sequence ID" value="SIT98166.1"/>
    <property type="molecule type" value="Genomic_DNA"/>
</dbReference>
<protein>
    <submittedName>
        <fullName evidence="1">Uncharacterized protein</fullName>
    </submittedName>
</protein>
<name>A0A1U7PX88_9FLAO</name>
<dbReference type="AlphaFoldDB" id="A0A1U7PX88"/>
<evidence type="ECO:0000313" key="2">
    <source>
        <dbReference type="Proteomes" id="UP000187261"/>
    </source>
</evidence>
<proteinExistence type="predicted"/>
<organism evidence="1 2">
    <name type="scientific">Epilithonimonas bovis DSM 19482</name>
    <dbReference type="NCBI Taxonomy" id="1121284"/>
    <lineage>
        <taxon>Bacteria</taxon>
        <taxon>Pseudomonadati</taxon>
        <taxon>Bacteroidota</taxon>
        <taxon>Flavobacteriia</taxon>
        <taxon>Flavobacteriales</taxon>
        <taxon>Weeksellaceae</taxon>
        <taxon>Chryseobacterium group</taxon>
        <taxon>Epilithonimonas</taxon>
    </lineage>
</organism>